<reference evidence="2" key="1">
    <citation type="submission" date="2022-05" db="EMBL/GenBank/DDBJ databases">
        <authorList>
            <person name="Pankratov T."/>
        </authorList>
    </citation>
    <scope>NUCLEOTIDE SEQUENCE</scope>
    <source>
        <strain evidence="2">BP6-180914</strain>
    </source>
</reference>
<evidence type="ECO:0000313" key="2">
    <source>
        <dbReference type="EMBL" id="MCW6508273.1"/>
    </source>
</evidence>
<sequence length="321" mass="34718">MARIVLIGGSGHIGTYLVPRLVEAGHDVINVTRGQRAPYLPHAAWQAVETVTADREAEDRDGHFATRIAALKPDIVVDLVCFTVPSAQALAEALHGSIQHFVHIGTIWVHGPASVVPTPEEAPRRPFGTYGVQKAAIEAYLLDRARRDGFPATILHPGHIVGRGWAPLNPAGHFNPQVFAAIARGDTLTLPNFGLETVHHVHADDVAQMVMRAVGNWRASTGEAFHAVSSGALTLRGYAEAMFRWFGHEPNLAYLPWDAWAAGQDSEEAQTTYEHIARSPNCAIAKAERILGYAPRFTSLEAVQDAVLALDLPGSTPALRN</sequence>
<proteinExistence type="predicted"/>
<dbReference type="InterPro" id="IPR001509">
    <property type="entry name" value="Epimerase_deHydtase"/>
</dbReference>
<dbReference type="InterPro" id="IPR050177">
    <property type="entry name" value="Lipid_A_modif_metabolic_enz"/>
</dbReference>
<gene>
    <name evidence="2" type="ORF">M8523_09590</name>
</gene>
<protein>
    <submittedName>
        <fullName evidence="2">NAD-dependent epimerase/dehydratase family protein</fullName>
    </submittedName>
</protein>
<accession>A0AA41Z0H2</accession>
<evidence type="ECO:0000259" key="1">
    <source>
        <dbReference type="Pfam" id="PF01370"/>
    </source>
</evidence>
<dbReference type="PANTHER" id="PTHR43245">
    <property type="entry name" value="BIFUNCTIONAL POLYMYXIN RESISTANCE PROTEIN ARNA"/>
    <property type="match status" value="1"/>
</dbReference>
<name>A0AA41Z0H2_9HYPH</name>
<dbReference type="RefSeq" id="WP_282584641.1">
    <property type="nucleotide sequence ID" value="NZ_JAMOIM010000005.1"/>
</dbReference>
<feature type="domain" description="NAD-dependent epimerase/dehydratase" evidence="1">
    <location>
        <begin position="4"/>
        <end position="219"/>
    </location>
</feature>
<dbReference type="Pfam" id="PF01370">
    <property type="entry name" value="Epimerase"/>
    <property type="match status" value="1"/>
</dbReference>
<comment type="caution">
    <text evidence="2">The sequence shown here is derived from an EMBL/GenBank/DDBJ whole genome shotgun (WGS) entry which is preliminary data.</text>
</comment>
<dbReference type="EMBL" id="JAMOIM010000005">
    <property type="protein sequence ID" value="MCW6508273.1"/>
    <property type="molecule type" value="Genomic_DNA"/>
</dbReference>
<dbReference type="Gene3D" id="3.40.50.720">
    <property type="entry name" value="NAD(P)-binding Rossmann-like Domain"/>
    <property type="match status" value="1"/>
</dbReference>
<keyword evidence="3" id="KW-1185">Reference proteome</keyword>
<dbReference type="InterPro" id="IPR036291">
    <property type="entry name" value="NAD(P)-bd_dom_sf"/>
</dbReference>
<dbReference type="Proteomes" id="UP001165667">
    <property type="component" value="Unassembled WGS sequence"/>
</dbReference>
<evidence type="ECO:0000313" key="3">
    <source>
        <dbReference type="Proteomes" id="UP001165667"/>
    </source>
</evidence>
<organism evidence="2 3">
    <name type="scientific">Lichenifustis flavocetrariae</name>
    <dbReference type="NCBI Taxonomy" id="2949735"/>
    <lineage>
        <taxon>Bacteria</taxon>
        <taxon>Pseudomonadati</taxon>
        <taxon>Pseudomonadota</taxon>
        <taxon>Alphaproteobacteria</taxon>
        <taxon>Hyphomicrobiales</taxon>
        <taxon>Lichenihabitantaceae</taxon>
        <taxon>Lichenifustis</taxon>
    </lineage>
</organism>
<dbReference type="AlphaFoldDB" id="A0AA41Z0H2"/>
<dbReference type="SUPFAM" id="SSF51735">
    <property type="entry name" value="NAD(P)-binding Rossmann-fold domains"/>
    <property type="match status" value="1"/>
</dbReference>